<feature type="region of interest" description="Disordered" evidence="1">
    <location>
        <begin position="1"/>
        <end position="25"/>
    </location>
</feature>
<protein>
    <submittedName>
        <fullName evidence="2">Uncharacterized protein</fullName>
    </submittedName>
</protein>
<gene>
    <name evidence="2" type="ORF">NDU88_004636</name>
</gene>
<keyword evidence="3" id="KW-1185">Reference proteome</keyword>
<proteinExistence type="predicted"/>
<name>A0AAV7NN87_PLEWA</name>
<sequence length="81" mass="8871">MLMTSVQDKDSATAADVTARKDGRGGSVNTRVLVLCRLRRAKSGAREAVHCLVGEEVGDRLFQEHVSRALPLLQASEYELM</sequence>
<dbReference type="EMBL" id="JANPWB010000012">
    <property type="protein sequence ID" value="KAJ1116425.1"/>
    <property type="molecule type" value="Genomic_DNA"/>
</dbReference>
<evidence type="ECO:0000256" key="1">
    <source>
        <dbReference type="SAM" id="MobiDB-lite"/>
    </source>
</evidence>
<evidence type="ECO:0000313" key="3">
    <source>
        <dbReference type="Proteomes" id="UP001066276"/>
    </source>
</evidence>
<organism evidence="2 3">
    <name type="scientific">Pleurodeles waltl</name>
    <name type="common">Iberian ribbed newt</name>
    <dbReference type="NCBI Taxonomy" id="8319"/>
    <lineage>
        <taxon>Eukaryota</taxon>
        <taxon>Metazoa</taxon>
        <taxon>Chordata</taxon>
        <taxon>Craniata</taxon>
        <taxon>Vertebrata</taxon>
        <taxon>Euteleostomi</taxon>
        <taxon>Amphibia</taxon>
        <taxon>Batrachia</taxon>
        <taxon>Caudata</taxon>
        <taxon>Salamandroidea</taxon>
        <taxon>Salamandridae</taxon>
        <taxon>Pleurodelinae</taxon>
        <taxon>Pleurodeles</taxon>
    </lineage>
</organism>
<dbReference type="AlphaFoldDB" id="A0AAV7NN87"/>
<evidence type="ECO:0000313" key="2">
    <source>
        <dbReference type="EMBL" id="KAJ1116425.1"/>
    </source>
</evidence>
<comment type="caution">
    <text evidence="2">The sequence shown here is derived from an EMBL/GenBank/DDBJ whole genome shotgun (WGS) entry which is preliminary data.</text>
</comment>
<accession>A0AAV7NN87</accession>
<dbReference type="Proteomes" id="UP001066276">
    <property type="component" value="Chromosome 8"/>
</dbReference>
<reference evidence="2" key="1">
    <citation type="journal article" date="2022" name="bioRxiv">
        <title>Sequencing and chromosome-scale assembly of the giantPleurodeles waltlgenome.</title>
        <authorList>
            <person name="Brown T."/>
            <person name="Elewa A."/>
            <person name="Iarovenko S."/>
            <person name="Subramanian E."/>
            <person name="Araus A.J."/>
            <person name="Petzold A."/>
            <person name="Susuki M."/>
            <person name="Suzuki K.-i.T."/>
            <person name="Hayashi T."/>
            <person name="Toyoda A."/>
            <person name="Oliveira C."/>
            <person name="Osipova E."/>
            <person name="Leigh N.D."/>
            <person name="Simon A."/>
            <person name="Yun M.H."/>
        </authorList>
    </citation>
    <scope>NUCLEOTIDE SEQUENCE</scope>
    <source>
        <strain evidence="2">20211129_DDA</strain>
        <tissue evidence="2">Liver</tissue>
    </source>
</reference>